<feature type="domain" description="Peptidase M41" evidence="1">
    <location>
        <begin position="30"/>
        <end position="124"/>
    </location>
</feature>
<dbReference type="AlphaFoldDB" id="A0ABD2JSZ2"/>
<proteinExistence type="predicted"/>
<evidence type="ECO:0000313" key="2">
    <source>
        <dbReference type="EMBL" id="KAL3093712.1"/>
    </source>
</evidence>
<keyword evidence="3" id="KW-1185">Reference proteome</keyword>
<gene>
    <name evidence="2" type="ORF">niasHS_006274</name>
</gene>
<evidence type="ECO:0000313" key="3">
    <source>
        <dbReference type="Proteomes" id="UP001620645"/>
    </source>
</evidence>
<comment type="caution">
    <text evidence="2">The sequence shown here is derived from an EMBL/GenBank/DDBJ whole genome shotgun (WGS) entry which is preliminary data.</text>
</comment>
<reference evidence="2 3" key="1">
    <citation type="submission" date="2024-10" db="EMBL/GenBank/DDBJ databases">
        <authorList>
            <person name="Kim D."/>
        </authorList>
    </citation>
    <scope>NUCLEOTIDE SEQUENCE [LARGE SCALE GENOMIC DNA]</scope>
    <source>
        <strain evidence="2">Taebaek</strain>
    </source>
</reference>
<dbReference type="Pfam" id="PF01434">
    <property type="entry name" value="Peptidase_M41"/>
    <property type="match status" value="1"/>
</dbReference>
<sequence length="198" mass="22335">MAQLKKARHEYLERVKMFMDKLEEADLFNEQNVARVCIHEAGHTLILWFLRGSEKFLEICVVPDPDGDYDGYTASEPRAESTRSQMMAEIACYYGGKIAELLFCKKSIGHGDDMRQAKKLARKLAGVEANPTIRSARRQVKLILDEAEELAETVLIPREKMIKKHERPSGMAPCQIGSDHSQEKAAGEFCWPAAPTPL</sequence>
<name>A0ABD2JSZ2_HETSC</name>
<dbReference type="InterPro" id="IPR037219">
    <property type="entry name" value="Peptidase_M41-like"/>
</dbReference>
<dbReference type="EMBL" id="JBICCN010000107">
    <property type="protein sequence ID" value="KAL3093712.1"/>
    <property type="molecule type" value="Genomic_DNA"/>
</dbReference>
<accession>A0ABD2JSZ2</accession>
<organism evidence="2 3">
    <name type="scientific">Heterodera schachtii</name>
    <name type="common">Sugarbeet cyst nematode worm</name>
    <name type="synonym">Tylenchus schachtii</name>
    <dbReference type="NCBI Taxonomy" id="97005"/>
    <lineage>
        <taxon>Eukaryota</taxon>
        <taxon>Metazoa</taxon>
        <taxon>Ecdysozoa</taxon>
        <taxon>Nematoda</taxon>
        <taxon>Chromadorea</taxon>
        <taxon>Rhabditida</taxon>
        <taxon>Tylenchina</taxon>
        <taxon>Tylenchomorpha</taxon>
        <taxon>Tylenchoidea</taxon>
        <taxon>Heteroderidae</taxon>
        <taxon>Heteroderinae</taxon>
        <taxon>Heterodera</taxon>
    </lineage>
</organism>
<dbReference type="Proteomes" id="UP001620645">
    <property type="component" value="Unassembled WGS sequence"/>
</dbReference>
<evidence type="ECO:0000259" key="1">
    <source>
        <dbReference type="Pfam" id="PF01434"/>
    </source>
</evidence>
<dbReference type="InterPro" id="IPR000642">
    <property type="entry name" value="Peptidase_M41"/>
</dbReference>
<dbReference type="SUPFAM" id="SSF140990">
    <property type="entry name" value="FtsH protease domain-like"/>
    <property type="match status" value="1"/>
</dbReference>
<protein>
    <recommendedName>
        <fullName evidence="1">Peptidase M41 domain-containing protein</fullName>
    </recommendedName>
</protein>
<dbReference type="Gene3D" id="1.20.58.760">
    <property type="entry name" value="Peptidase M41"/>
    <property type="match status" value="1"/>
</dbReference>